<sequence length="32" mass="3684">MEAYFRAAILSAFFVPKSFSQPSKNKHFFLAC</sequence>
<gene>
    <name evidence="1" type="ORF">BACCIP111899_04000</name>
</gene>
<evidence type="ECO:0000313" key="2">
    <source>
        <dbReference type="Proteomes" id="UP000789423"/>
    </source>
</evidence>
<name>A0ABM8YFZ9_9BACI</name>
<comment type="caution">
    <text evidence="1">The sequence shown here is derived from an EMBL/GenBank/DDBJ whole genome shotgun (WGS) entry which is preliminary data.</text>
</comment>
<accession>A0ABM8YFZ9</accession>
<protein>
    <submittedName>
        <fullName evidence="1">Uncharacterized protein</fullName>
    </submittedName>
</protein>
<keyword evidence="2" id="KW-1185">Reference proteome</keyword>
<dbReference type="EMBL" id="CAKJTI010000038">
    <property type="protein sequence ID" value="CAG9614767.1"/>
    <property type="molecule type" value="Genomic_DNA"/>
</dbReference>
<dbReference type="Proteomes" id="UP000789423">
    <property type="component" value="Unassembled WGS sequence"/>
</dbReference>
<evidence type="ECO:0000313" key="1">
    <source>
        <dbReference type="EMBL" id="CAG9614767.1"/>
    </source>
</evidence>
<proteinExistence type="predicted"/>
<reference evidence="1 2" key="1">
    <citation type="submission" date="2021-10" db="EMBL/GenBank/DDBJ databases">
        <authorList>
            <person name="Criscuolo A."/>
        </authorList>
    </citation>
    <scope>NUCLEOTIDE SEQUENCE [LARGE SCALE GENOMIC DNA]</scope>
    <source>
        <strain evidence="2">CIP 111899</strain>
    </source>
</reference>
<organism evidence="1 2">
    <name type="scientific">Bacillus rhizoplanae</name>
    <dbReference type="NCBI Taxonomy" id="2880966"/>
    <lineage>
        <taxon>Bacteria</taxon>
        <taxon>Bacillati</taxon>
        <taxon>Bacillota</taxon>
        <taxon>Bacilli</taxon>
        <taxon>Bacillales</taxon>
        <taxon>Bacillaceae</taxon>
        <taxon>Bacillus</taxon>
    </lineage>
</organism>